<evidence type="ECO:0000313" key="1">
    <source>
        <dbReference type="EMBL" id="OWF36880.1"/>
    </source>
</evidence>
<sequence>MDSTENEWMSIALSTHLDRTITGTQEEVDIRRRSEVLNERIQNDCYLNYHLFYGGSHGEGLSLIGSDTDVMTIATTVTVMYPGQFIPPSMANNTILYMRDADCRTGYVHLQLGQIGQKCPIELRDSLVRIKDSFFVSSDIFRESFVRKFTDNLSYSAWKSNGPSSLMGEQVDVVQSFPCNCWPKEANGWITRTRLYGWPRQTLIDNIVHSGCHLVPVGDKCS</sequence>
<comment type="caution">
    <text evidence="1">The sequence shown here is derived from an EMBL/GenBank/DDBJ whole genome shotgun (WGS) entry which is preliminary data.</text>
</comment>
<protein>
    <submittedName>
        <fullName evidence="1">Uncharacterized protein</fullName>
    </submittedName>
</protein>
<reference evidence="1 2" key="1">
    <citation type="journal article" date="2017" name="Nat. Ecol. Evol.">
        <title>Scallop genome provides insights into evolution of bilaterian karyotype and development.</title>
        <authorList>
            <person name="Wang S."/>
            <person name="Zhang J."/>
            <person name="Jiao W."/>
            <person name="Li J."/>
            <person name="Xun X."/>
            <person name="Sun Y."/>
            <person name="Guo X."/>
            <person name="Huan P."/>
            <person name="Dong B."/>
            <person name="Zhang L."/>
            <person name="Hu X."/>
            <person name="Sun X."/>
            <person name="Wang J."/>
            <person name="Zhao C."/>
            <person name="Wang Y."/>
            <person name="Wang D."/>
            <person name="Huang X."/>
            <person name="Wang R."/>
            <person name="Lv J."/>
            <person name="Li Y."/>
            <person name="Zhang Z."/>
            <person name="Liu B."/>
            <person name="Lu W."/>
            <person name="Hui Y."/>
            <person name="Liang J."/>
            <person name="Zhou Z."/>
            <person name="Hou R."/>
            <person name="Li X."/>
            <person name="Liu Y."/>
            <person name="Li H."/>
            <person name="Ning X."/>
            <person name="Lin Y."/>
            <person name="Zhao L."/>
            <person name="Xing Q."/>
            <person name="Dou J."/>
            <person name="Li Y."/>
            <person name="Mao J."/>
            <person name="Guo H."/>
            <person name="Dou H."/>
            <person name="Li T."/>
            <person name="Mu C."/>
            <person name="Jiang W."/>
            <person name="Fu Q."/>
            <person name="Fu X."/>
            <person name="Miao Y."/>
            <person name="Liu J."/>
            <person name="Yu Q."/>
            <person name="Li R."/>
            <person name="Liao H."/>
            <person name="Li X."/>
            <person name="Kong Y."/>
            <person name="Jiang Z."/>
            <person name="Chourrout D."/>
            <person name="Li R."/>
            <person name="Bao Z."/>
        </authorList>
    </citation>
    <scope>NUCLEOTIDE SEQUENCE [LARGE SCALE GENOMIC DNA]</scope>
    <source>
        <strain evidence="1 2">PY_sf001</strain>
    </source>
</reference>
<dbReference type="Proteomes" id="UP000242188">
    <property type="component" value="Unassembled WGS sequence"/>
</dbReference>
<dbReference type="AlphaFoldDB" id="A0A210PK62"/>
<dbReference type="EMBL" id="NEDP02075875">
    <property type="protein sequence ID" value="OWF36880.1"/>
    <property type="molecule type" value="Genomic_DNA"/>
</dbReference>
<organism evidence="1 2">
    <name type="scientific">Mizuhopecten yessoensis</name>
    <name type="common">Japanese scallop</name>
    <name type="synonym">Patinopecten yessoensis</name>
    <dbReference type="NCBI Taxonomy" id="6573"/>
    <lineage>
        <taxon>Eukaryota</taxon>
        <taxon>Metazoa</taxon>
        <taxon>Spiralia</taxon>
        <taxon>Lophotrochozoa</taxon>
        <taxon>Mollusca</taxon>
        <taxon>Bivalvia</taxon>
        <taxon>Autobranchia</taxon>
        <taxon>Pteriomorphia</taxon>
        <taxon>Pectinida</taxon>
        <taxon>Pectinoidea</taxon>
        <taxon>Pectinidae</taxon>
        <taxon>Mizuhopecten</taxon>
    </lineage>
</organism>
<gene>
    <name evidence="1" type="ORF">KP79_PYT02711</name>
</gene>
<dbReference type="OrthoDB" id="6112914at2759"/>
<accession>A0A210PK62</accession>
<name>A0A210PK62_MIZYE</name>
<proteinExistence type="predicted"/>
<keyword evidence="2" id="KW-1185">Reference proteome</keyword>
<evidence type="ECO:0000313" key="2">
    <source>
        <dbReference type="Proteomes" id="UP000242188"/>
    </source>
</evidence>